<organism evidence="1 2">
    <name type="scientific">Mytilus edulis</name>
    <name type="common">Blue mussel</name>
    <dbReference type="NCBI Taxonomy" id="6550"/>
    <lineage>
        <taxon>Eukaryota</taxon>
        <taxon>Metazoa</taxon>
        <taxon>Spiralia</taxon>
        <taxon>Lophotrochozoa</taxon>
        <taxon>Mollusca</taxon>
        <taxon>Bivalvia</taxon>
        <taxon>Autobranchia</taxon>
        <taxon>Pteriomorphia</taxon>
        <taxon>Mytilida</taxon>
        <taxon>Mytiloidea</taxon>
        <taxon>Mytilidae</taxon>
        <taxon>Mytilinae</taxon>
        <taxon>Mytilus</taxon>
    </lineage>
</organism>
<name>A0A8S3RHG7_MYTED</name>
<dbReference type="EMBL" id="CAJPWZ010001048">
    <property type="protein sequence ID" value="CAG2206452.1"/>
    <property type="molecule type" value="Genomic_DNA"/>
</dbReference>
<accession>A0A8S3RHG7</accession>
<protein>
    <submittedName>
        <fullName evidence="1">Uncharacterized protein</fullName>
    </submittedName>
</protein>
<keyword evidence="2" id="KW-1185">Reference proteome</keyword>
<sequence>MNEHSGNQDDSEDENLFGIKKTTYWEIYGVKRFPYSGKRKFTPLLYPSFHGGMVISNDVFGLTISQFERIYKACLERRKTKEQWILNLRYPDKSSNDYLEYLQNCTDCNIGQLLCYENFLLFDSLQNMLLILLFSKSLSKQTVSRKTKEQWLLNLRYPDKSSNEYLEYLQDCTDCNMENSITEKMKLQIGGSMTKIETISDEHKYKQRNIIGQNDIKEINDIYTK</sequence>
<dbReference type="Proteomes" id="UP000683360">
    <property type="component" value="Unassembled WGS sequence"/>
</dbReference>
<proteinExistence type="predicted"/>
<dbReference type="AlphaFoldDB" id="A0A8S3RHG7"/>
<reference evidence="1" key="1">
    <citation type="submission" date="2021-03" db="EMBL/GenBank/DDBJ databases">
        <authorList>
            <person name="Bekaert M."/>
        </authorList>
    </citation>
    <scope>NUCLEOTIDE SEQUENCE</scope>
</reference>
<evidence type="ECO:0000313" key="2">
    <source>
        <dbReference type="Proteomes" id="UP000683360"/>
    </source>
</evidence>
<comment type="caution">
    <text evidence="1">The sequence shown here is derived from an EMBL/GenBank/DDBJ whole genome shotgun (WGS) entry which is preliminary data.</text>
</comment>
<evidence type="ECO:0000313" key="1">
    <source>
        <dbReference type="EMBL" id="CAG2206452.1"/>
    </source>
</evidence>
<gene>
    <name evidence="1" type="ORF">MEDL_20777</name>
</gene>